<comment type="caution">
    <text evidence="1">The sequence shown here is derived from an EMBL/GenBank/DDBJ whole genome shotgun (WGS) entry which is preliminary data.</text>
</comment>
<evidence type="ECO:0000313" key="1">
    <source>
        <dbReference type="EMBL" id="GAI52949.1"/>
    </source>
</evidence>
<dbReference type="AlphaFoldDB" id="X1RBK5"/>
<protein>
    <submittedName>
        <fullName evidence="1">Uncharacterized protein</fullName>
    </submittedName>
</protein>
<reference evidence="1" key="1">
    <citation type="journal article" date="2014" name="Front. Microbiol.">
        <title>High frequency of phylogenetically diverse reductive dehalogenase-homologous genes in deep subseafloor sedimentary metagenomes.</title>
        <authorList>
            <person name="Kawai M."/>
            <person name="Futagami T."/>
            <person name="Toyoda A."/>
            <person name="Takaki Y."/>
            <person name="Nishi S."/>
            <person name="Hori S."/>
            <person name="Arai W."/>
            <person name="Tsubouchi T."/>
            <person name="Morono Y."/>
            <person name="Uchiyama I."/>
            <person name="Ito T."/>
            <person name="Fujiyama A."/>
            <person name="Inagaki F."/>
            <person name="Takami H."/>
        </authorList>
    </citation>
    <scope>NUCLEOTIDE SEQUENCE</scope>
    <source>
        <strain evidence="1">Expedition CK06-06</strain>
    </source>
</reference>
<name>X1RBK5_9ZZZZ</name>
<proteinExistence type="predicted"/>
<organism evidence="1">
    <name type="scientific">marine sediment metagenome</name>
    <dbReference type="NCBI Taxonomy" id="412755"/>
    <lineage>
        <taxon>unclassified sequences</taxon>
        <taxon>metagenomes</taxon>
        <taxon>ecological metagenomes</taxon>
    </lineage>
</organism>
<accession>X1RBK5</accession>
<gene>
    <name evidence="1" type="ORF">S06H3_62980</name>
</gene>
<sequence>LSLCKSMADLRNEYAHGHGLNPKEDALKSLTWMHSFIDNETNLMRDYVIVNGILSRKRAAGGIKGAR</sequence>
<feature type="non-terminal residue" evidence="1">
    <location>
        <position position="1"/>
    </location>
</feature>
<dbReference type="EMBL" id="BARV01041674">
    <property type="protein sequence ID" value="GAI52949.1"/>
    <property type="molecule type" value="Genomic_DNA"/>
</dbReference>